<organism evidence="1 2">
    <name type="scientific">Streptomyces amritsarensis</name>
    <dbReference type="NCBI Taxonomy" id="681158"/>
    <lineage>
        <taxon>Bacteria</taxon>
        <taxon>Bacillati</taxon>
        <taxon>Actinomycetota</taxon>
        <taxon>Actinomycetes</taxon>
        <taxon>Kitasatosporales</taxon>
        <taxon>Streptomycetaceae</taxon>
        <taxon>Streptomyces</taxon>
    </lineage>
</organism>
<dbReference type="Proteomes" id="UP000187151">
    <property type="component" value="Unassembled WGS sequence"/>
</dbReference>
<evidence type="ECO:0000313" key="1">
    <source>
        <dbReference type="EMBL" id="OLZ73191.1"/>
    </source>
</evidence>
<gene>
    <name evidence="1" type="ORF">AVW11_02250</name>
</gene>
<dbReference type="EMBL" id="MQUR01000003">
    <property type="protein sequence ID" value="OLZ73191.1"/>
    <property type="molecule type" value="Genomic_DNA"/>
</dbReference>
<protein>
    <submittedName>
        <fullName evidence="1">Uncharacterized protein</fullName>
    </submittedName>
</protein>
<comment type="caution">
    <text evidence="1">The sequence shown here is derived from an EMBL/GenBank/DDBJ whole genome shotgun (WGS) entry which is preliminary data.</text>
</comment>
<proteinExistence type="predicted"/>
<reference evidence="1 2" key="1">
    <citation type="submission" date="2016-01" db="EMBL/GenBank/DDBJ databases">
        <title>Streptomyces amritsarensis strain MTCC 11845 genome sequencing and assembly.</title>
        <authorList>
            <person name="Sharma D."/>
            <person name="Nair G.R."/>
            <person name="Kaur G."/>
            <person name="Manhas R.K."/>
            <person name="Mayilraj S."/>
        </authorList>
    </citation>
    <scope>NUCLEOTIDE SEQUENCE [LARGE SCALE GENOMIC DNA]</scope>
    <source>
        <strain evidence="1 2">MTCC 11845</strain>
    </source>
</reference>
<accession>A0ABX3GBP6</accession>
<name>A0ABX3GBP6_9ACTN</name>
<sequence length="88" mass="8995">MRGPRGAGLARAALCEAAIGHGRTNCRPASGRWAGLPIPSPPVVPLGRDRPAGARAAASAARTYADPVTGRTGGMVFTRRRPAVVPGR</sequence>
<keyword evidence="2" id="KW-1185">Reference proteome</keyword>
<evidence type="ECO:0000313" key="2">
    <source>
        <dbReference type="Proteomes" id="UP000187151"/>
    </source>
</evidence>